<dbReference type="NCBIfam" id="TIGR02138">
    <property type="entry name" value="phosphate_pstC"/>
    <property type="match status" value="1"/>
</dbReference>
<comment type="function">
    <text evidence="10">Part of the binding-protein-dependent transport system for phosphate; probably responsible for the translocation of the substrate across the membrane.</text>
</comment>
<feature type="transmembrane region" description="Helical" evidence="9">
    <location>
        <begin position="62"/>
        <end position="89"/>
    </location>
</feature>
<feature type="transmembrane region" description="Helical" evidence="9">
    <location>
        <begin position="12"/>
        <end position="32"/>
    </location>
</feature>
<keyword evidence="5 10" id="KW-0592">Phosphate transport</keyword>
<evidence type="ECO:0000256" key="6">
    <source>
        <dbReference type="ARBA" id="ARBA00022692"/>
    </source>
</evidence>
<dbReference type="InterPro" id="IPR035906">
    <property type="entry name" value="MetI-like_sf"/>
</dbReference>
<evidence type="ECO:0000313" key="13">
    <source>
        <dbReference type="Proteomes" id="UP000183120"/>
    </source>
</evidence>
<evidence type="ECO:0000256" key="5">
    <source>
        <dbReference type="ARBA" id="ARBA00022592"/>
    </source>
</evidence>
<comment type="similarity">
    <text evidence="2 10">Belongs to the binding-protein-dependent transport system permease family. CysTW subfamily.</text>
</comment>
<dbReference type="InterPro" id="IPR000515">
    <property type="entry name" value="MetI-like"/>
</dbReference>
<feature type="transmembrane region" description="Helical" evidence="9">
    <location>
        <begin position="142"/>
        <end position="167"/>
    </location>
</feature>
<organism evidence="12 13">
    <name type="scientific">Candidatus Gottesmanbacteria bacterium CG1_02_37_22</name>
    <dbReference type="NCBI Taxonomy" id="1805209"/>
    <lineage>
        <taxon>Bacteria</taxon>
        <taxon>Candidatus Gottesmaniibacteriota</taxon>
    </lineage>
</organism>
<dbReference type="PANTHER" id="PTHR30425:SF1">
    <property type="entry name" value="PHOSPHATE TRANSPORT SYSTEM PERMEASE PROTEIN PSTC"/>
    <property type="match status" value="1"/>
</dbReference>
<feature type="transmembrane region" description="Helical" evidence="9">
    <location>
        <begin position="255"/>
        <end position="274"/>
    </location>
</feature>
<accession>A0A1J4TNR4</accession>
<comment type="subcellular location">
    <subcellularLocation>
        <location evidence="1 9">Cell membrane</location>
        <topology evidence="1 9">Multi-pass membrane protein</topology>
    </subcellularLocation>
</comment>
<dbReference type="AlphaFoldDB" id="A0A1J4TNR4"/>
<evidence type="ECO:0000256" key="2">
    <source>
        <dbReference type="ARBA" id="ARBA00007069"/>
    </source>
</evidence>
<evidence type="ECO:0000256" key="4">
    <source>
        <dbReference type="ARBA" id="ARBA00022475"/>
    </source>
</evidence>
<dbReference type="EMBL" id="MNUY01000049">
    <property type="protein sequence ID" value="OIO13804.1"/>
    <property type="molecule type" value="Genomic_DNA"/>
</dbReference>
<protein>
    <recommendedName>
        <fullName evidence="10">Phosphate transport system permease protein</fullName>
    </recommendedName>
</protein>
<name>A0A1J4TNR4_9BACT</name>
<evidence type="ECO:0000313" key="12">
    <source>
        <dbReference type="EMBL" id="OIO13804.1"/>
    </source>
</evidence>
<evidence type="ECO:0000256" key="3">
    <source>
        <dbReference type="ARBA" id="ARBA00022448"/>
    </source>
</evidence>
<dbReference type="InterPro" id="IPR051124">
    <property type="entry name" value="Phosphate_Transport_Permease"/>
</dbReference>
<keyword evidence="3 9" id="KW-0813">Transport</keyword>
<dbReference type="STRING" id="1805209.AUJ73_03245"/>
<dbReference type="Proteomes" id="UP000183120">
    <property type="component" value="Unassembled WGS sequence"/>
</dbReference>
<evidence type="ECO:0000256" key="1">
    <source>
        <dbReference type="ARBA" id="ARBA00004651"/>
    </source>
</evidence>
<feature type="domain" description="ABC transmembrane type-1" evidence="11">
    <location>
        <begin position="66"/>
        <end position="274"/>
    </location>
</feature>
<dbReference type="CDD" id="cd06261">
    <property type="entry name" value="TM_PBP2"/>
    <property type="match status" value="1"/>
</dbReference>
<feature type="transmembrane region" description="Helical" evidence="9">
    <location>
        <begin position="188"/>
        <end position="210"/>
    </location>
</feature>
<dbReference type="Gene3D" id="1.10.3720.10">
    <property type="entry name" value="MetI-like"/>
    <property type="match status" value="1"/>
</dbReference>
<keyword evidence="6 9" id="KW-0812">Transmembrane</keyword>
<dbReference type="InterPro" id="IPR011864">
    <property type="entry name" value="Phosphate_PstC"/>
</dbReference>
<sequence length="283" mass="30485">MKNHQEKIIEKSILIVAFSTVFILFLITLFIFKEGLPFILNNGLTRLFFSTNWSPSDGSYGIIPMLIGSLSITFGALILGVPLGVACAIYLAEFSSKTLRNILKPMIELLAGIPSVVYGFIGMIFLAPVIRSYFGGPGLSILTASIVLGIMILPTIISISLDALLMLPRSYKEGSMALGATQWQTVTGVLLPAARSGILAGVILGMGRAIGETMAVIMVTGNSVKVPSSFIDSTRTLTANIALEMGYAIGEHRQALFATAIILFVFIIILNILAMKIIKKRRI</sequence>
<dbReference type="SUPFAM" id="SSF161098">
    <property type="entry name" value="MetI-like"/>
    <property type="match status" value="1"/>
</dbReference>
<evidence type="ECO:0000256" key="10">
    <source>
        <dbReference type="RuleBase" id="RU363054"/>
    </source>
</evidence>
<keyword evidence="4 10" id="KW-1003">Cell membrane</keyword>
<dbReference type="GO" id="GO:0005886">
    <property type="term" value="C:plasma membrane"/>
    <property type="evidence" value="ECO:0007669"/>
    <property type="project" value="UniProtKB-SubCell"/>
</dbReference>
<gene>
    <name evidence="12" type="ORF">AUJ73_03245</name>
</gene>
<evidence type="ECO:0000256" key="9">
    <source>
        <dbReference type="RuleBase" id="RU363032"/>
    </source>
</evidence>
<dbReference type="GO" id="GO:0006817">
    <property type="term" value="P:phosphate ion transport"/>
    <property type="evidence" value="ECO:0007669"/>
    <property type="project" value="UniProtKB-KW"/>
</dbReference>
<evidence type="ECO:0000256" key="8">
    <source>
        <dbReference type="ARBA" id="ARBA00023136"/>
    </source>
</evidence>
<evidence type="ECO:0000259" key="11">
    <source>
        <dbReference type="PROSITE" id="PS50928"/>
    </source>
</evidence>
<dbReference type="Pfam" id="PF00528">
    <property type="entry name" value="BPD_transp_1"/>
    <property type="match status" value="1"/>
</dbReference>
<dbReference type="PROSITE" id="PS50928">
    <property type="entry name" value="ABC_TM1"/>
    <property type="match status" value="1"/>
</dbReference>
<dbReference type="GO" id="GO:0005315">
    <property type="term" value="F:phosphate transmembrane transporter activity"/>
    <property type="evidence" value="ECO:0007669"/>
    <property type="project" value="InterPro"/>
</dbReference>
<feature type="transmembrane region" description="Helical" evidence="9">
    <location>
        <begin position="109"/>
        <end position="130"/>
    </location>
</feature>
<evidence type="ECO:0000256" key="7">
    <source>
        <dbReference type="ARBA" id="ARBA00022989"/>
    </source>
</evidence>
<dbReference type="PANTHER" id="PTHR30425">
    <property type="entry name" value="PHOSPHATE TRANSPORT SYSTEM PERMEASE PROTEIN PST"/>
    <property type="match status" value="1"/>
</dbReference>
<keyword evidence="8 9" id="KW-0472">Membrane</keyword>
<reference evidence="12 13" key="1">
    <citation type="journal article" date="2016" name="Environ. Microbiol.">
        <title>Genomic resolution of a cold subsurface aquifer community provides metabolic insights for novel microbes adapted to high CO concentrations.</title>
        <authorList>
            <person name="Probst A.J."/>
            <person name="Castelle C.J."/>
            <person name="Singh A."/>
            <person name="Brown C.T."/>
            <person name="Anantharaman K."/>
            <person name="Sharon I."/>
            <person name="Hug L.A."/>
            <person name="Burstein D."/>
            <person name="Emerson J.B."/>
            <person name="Thomas B.C."/>
            <person name="Banfield J.F."/>
        </authorList>
    </citation>
    <scope>NUCLEOTIDE SEQUENCE [LARGE SCALE GENOMIC DNA]</scope>
    <source>
        <strain evidence="12">CG1_02_37_22</strain>
    </source>
</reference>
<comment type="caution">
    <text evidence="12">The sequence shown here is derived from an EMBL/GenBank/DDBJ whole genome shotgun (WGS) entry which is preliminary data.</text>
</comment>
<proteinExistence type="inferred from homology"/>
<keyword evidence="7 9" id="KW-1133">Transmembrane helix</keyword>